<comment type="caution">
    <text evidence="2">The sequence shown here is derived from an EMBL/GenBank/DDBJ whole genome shotgun (WGS) entry which is preliminary data.</text>
</comment>
<feature type="compositionally biased region" description="Basic and acidic residues" evidence="1">
    <location>
        <begin position="127"/>
        <end position="147"/>
    </location>
</feature>
<gene>
    <name evidence="2" type="ORF">AWW67_11945</name>
</gene>
<evidence type="ECO:0000313" key="2">
    <source>
        <dbReference type="EMBL" id="KYG80008.1"/>
    </source>
</evidence>
<evidence type="ECO:0000256" key="1">
    <source>
        <dbReference type="SAM" id="MobiDB-lite"/>
    </source>
</evidence>
<reference evidence="2 3" key="1">
    <citation type="submission" date="2016-01" db="EMBL/GenBank/DDBJ databases">
        <title>Genome sequencing of Roseivirga seohaensis SW-152.</title>
        <authorList>
            <person name="Selvaratnam C."/>
            <person name="Thevarajoo S."/>
            <person name="Goh K.M."/>
            <person name="Ee R."/>
            <person name="Chan K.-G."/>
            <person name="Chong C.S."/>
        </authorList>
    </citation>
    <scope>NUCLEOTIDE SEQUENCE [LARGE SCALE GENOMIC DNA]</scope>
    <source>
        <strain evidence="2 3">SW-152</strain>
    </source>
</reference>
<organism evidence="2 3">
    <name type="scientific">Roseivirga seohaensis</name>
    <dbReference type="NCBI Taxonomy" id="1914963"/>
    <lineage>
        <taxon>Bacteria</taxon>
        <taxon>Pseudomonadati</taxon>
        <taxon>Bacteroidota</taxon>
        <taxon>Cytophagia</taxon>
        <taxon>Cytophagales</taxon>
        <taxon>Roseivirgaceae</taxon>
        <taxon>Roseivirga</taxon>
    </lineage>
</organism>
<dbReference type="EMBL" id="LRPB01000048">
    <property type="protein sequence ID" value="KYG80008.1"/>
    <property type="molecule type" value="Genomic_DNA"/>
</dbReference>
<evidence type="ECO:0000313" key="3">
    <source>
        <dbReference type="Proteomes" id="UP000075663"/>
    </source>
</evidence>
<evidence type="ECO:0008006" key="4">
    <source>
        <dbReference type="Google" id="ProtNLM"/>
    </source>
</evidence>
<feature type="region of interest" description="Disordered" evidence="1">
    <location>
        <begin position="124"/>
        <end position="151"/>
    </location>
</feature>
<proteinExistence type="predicted"/>
<dbReference type="Proteomes" id="UP000075663">
    <property type="component" value="Unassembled WGS sequence"/>
</dbReference>
<name>A0A150XMN7_9BACT</name>
<protein>
    <recommendedName>
        <fullName evidence="4">Tetratricopeptide repeat protein</fullName>
    </recommendedName>
</protein>
<dbReference type="AlphaFoldDB" id="A0A150XMN7"/>
<dbReference type="STRING" id="1914963.AWW67_11945"/>
<accession>A0A150XMN7</accession>
<sequence length="297" mass="34605">MPNGNFHSILDIPKQKPVNRERFNQLLGNLHQVTNEDIKSLNDLRKKYPFFQTPYVIVAKALKDRDHPKTDAFIKKAAIYSPNRAHLKKIILGEISFEAPQENTIQKKQVKAIETPETTKEIVTPKAETETETVTKEAISKTDKNEQQEEPLATQTLDQKTPEINQLEKDLLEIKERKLRLAKMFEGQEDTKKIKPQTTPQSNKSQVELIEKFIQNEPRFENKKGINEENEYTQEDLAAKHMKSKDEFVTETLAKLLLKQKKYTRAIDIYKKLSLKFPEKRTYFASQIQKIKEVQNV</sequence>